<dbReference type="EMBL" id="CP019789">
    <property type="protein sequence ID" value="AQX30832.1"/>
    <property type="molecule type" value="Genomic_DNA"/>
</dbReference>
<evidence type="ECO:0000313" key="2">
    <source>
        <dbReference type="EMBL" id="CBI82365.1"/>
    </source>
</evidence>
<evidence type="ECO:0000313" key="1">
    <source>
        <dbReference type="EMBL" id="AQX30832.1"/>
    </source>
</evidence>
<dbReference type="EMBL" id="FN645509">
    <property type="protein sequence ID" value="CBI82365.1"/>
    <property type="molecule type" value="Genomic_DNA"/>
</dbReference>
<dbReference type="Proteomes" id="UP000190811">
    <property type="component" value="Chromosome"/>
</dbReference>
<dbReference type="AlphaFoldDB" id="E6YZS7"/>
<reference evidence="2" key="1">
    <citation type="journal article" date="2011" name="PLoS Genet.">
        <title>Parallel evolution of a type IV secretion system in radiating lineages of the host-restricted bacterial pathogen Bartonella.</title>
        <authorList>
            <person name="Engel P."/>
            <person name="Salzburger W."/>
            <person name="Liesch M."/>
            <person name="Chang C.C."/>
            <person name="Maruyama S."/>
            <person name="Lanz C."/>
            <person name="Calteau A."/>
            <person name="Lajus A."/>
            <person name="Medigue C."/>
            <person name="Schuster S.C."/>
            <person name="Dehio C."/>
        </authorList>
    </citation>
    <scope>NUCLEOTIDE SEQUENCE</scope>
    <source>
        <strain evidence="2">R1</strain>
    </source>
</reference>
<reference evidence="1" key="3">
    <citation type="submission" date="2017-02" db="EMBL/GenBank/DDBJ databases">
        <title>Evolutionary dynamics of pathoadaptation revealed by three independent acquisitions of the VirB/D4 type IV secretion system in Bartonella.</title>
        <authorList>
            <person name="Harms A."/>
            <person name="Segers F.H.I.D."/>
            <person name="Quebatte M."/>
            <person name="Mistl C."/>
            <person name="Manfredi P."/>
            <person name="Koerner J."/>
            <person name="Chomel B."/>
            <person name="Kosoy M."/>
            <person name="Maruyama S."/>
            <person name="Engel P."/>
            <person name="Dehio C."/>
        </authorList>
    </citation>
    <scope>NUCLEOTIDE SEQUENCE [LARGE SCALE GENOMIC DNA]</scope>
    <source>
        <strain evidence="1">R1</strain>
    </source>
</reference>
<proteinExistence type="predicted"/>
<evidence type="ECO:0000313" key="3">
    <source>
        <dbReference type="Proteomes" id="UP000190811"/>
    </source>
</evidence>
<accession>E6YZS7</accession>
<reference evidence="3" key="2">
    <citation type="journal article" date="2017" name="Genome Biol. Evol.">
        <title>Evolutionary Dynamics of Pathoadaptation Revealed by Three Independent Acquisitions of the VirB/D4 Type IV Secretion System in Bartonella.</title>
        <authorList>
            <person name="Harms A."/>
            <person name="Segers F.H."/>
            <person name="Quebatte M."/>
            <person name="Mistl C."/>
            <person name="Manfredi P."/>
            <person name="Korner J."/>
            <person name="Chomel B.B."/>
            <person name="Kosoy M."/>
            <person name="Maruyama S."/>
            <person name="Engel P."/>
            <person name="Dehio C."/>
        </authorList>
    </citation>
    <scope>NUCLEOTIDE SEQUENCE [LARGE SCALE GENOMIC DNA]</scope>
    <source>
        <strain evidence="3">R1</strain>
    </source>
</reference>
<protein>
    <submittedName>
        <fullName evidence="1">DNA-damage-inducible protein J</fullName>
    </submittedName>
</protein>
<dbReference type="STRING" id="687861.BscR1v2_009000"/>
<organism evidence="2">
    <name type="scientific">Bartonella schoenbuchensis (strain DSM 13525 / NCTC 13165 / R1)</name>
    <dbReference type="NCBI Taxonomy" id="687861"/>
    <lineage>
        <taxon>Bacteria</taxon>
        <taxon>Pseudomonadati</taxon>
        <taxon>Pseudomonadota</taxon>
        <taxon>Alphaproteobacteria</taxon>
        <taxon>Hyphomicrobiales</taxon>
        <taxon>Bartonellaceae</taxon>
        <taxon>Bartonella</taxon>
    </lineage>
</organism>
<sequence length="61" mass="6887">MRSHIPDGILDIAKNRALPFDSFQPNLETLQAIEDVEVGRVKRTSLNGLRAMIHNDQDNSK</sequence>
<name>E6YZS7_BARSR</name>
<gene>
    <name evidence="2" type="ORF">B11C_40220</name>
    <name evidence="1" type="ORF">BscR1v2_009000</name>
</gene>
<dbReference type="RefSeq" id="WP_078689853.1">
    <property type="nucleotide sequence ID" value="NZ_CP019789.1"/>
</dbReference>